<dbReference type="Pfam" id="PF13409">
    <property type="entry name" value="GST_N_2"/>
    <property type="match status" value="1"/>
</dbReference>
<dbReference type="PROSITE" id="PS50404">
    <property type="entry name" value="GST_NTER"/>
    <property type="match status" value="1"/>
</dbReference>
<dbReference type="CDD" id="cd03043">
    <property type="entry name" value="GST_N_1"/>
    <property type="match status" value="1"/>
</dbReference>
<dbReference type="Pfam" id="PF13410">
    <property type="entry name" value="GST_C_2"/>
    <property type="match status" value="1"/>
</dbReference>
<dbReference type="GO" id="GO:0016034">
    <property type="term" value="F:maleylacetoacetate isomerase activity"/>
    <property type="evidence" value="ECO:0007669"/>
    <property type="project" value="TreeGrafter"/>
</dbReference>
<accession>A0A2K9NUK5</accession>
<proteinExistence type="predicted"/>
<dbReference type="KEGG" id="bsto:C0V70_11825"/>
<dbReference type="InterPro" id="IPR004045">
    <property type="entry name" value="Glutathione_S-Trfase_N"/>
</dbReference>
<dbReference type="SUPFAM" id="SSF52833">
    <property type="entry name" value="Thioredoxin-like"/>
    <property type="match status" value="1"/>
</dbReference>
<sequence length="226" mass="26035">MRTLYIANKNYSSWSLRPWLVLKAFNIPFEEKIIPFHDAKAWDEYKNIVPNKKVPCLIDDQTIVWDSLAIIEYLAEENPSIWPEDKLARAWARSASAQMHSGFQSLRNICGMNCGVRVKLNEITPALQNDLNQIDALWLQGLKKFEGPFLAGKTFSAIDAFFAPVIFRIQTYGLVVSDEAKQYVSLMLDLPEMKDWYRSALAEKWRDDPHEKDVLSVGQITLDHRS</sequence>
<dbReference type="Gene3D" id="3.40.30.10">
    <property type="entry name" value="Glutaredoxin"/>
    <property type="match status" value="1"/>
</dbReference>
<dbReference type="InterPro" id="IPR040079">
    <property type="entry name" value="Glutathione_S-Trfase"/>
</dbReference>
<dbReference type="PANTHER" id="PTHR42673:SF4">
    <property type="entry name" value="MALEYLACETOACETATE ISOMERASE"/>
    <property type="match status" value="1"/>
</dbReference>
<dbReference type="GO" id="GO:0006749">
    <property type="term" value="P:glutathione metabolic process"/>
    <property type="evidence" value="ECO:0007669"/>
    <property type="project" value="TreeGrafter"/>
</dbReference>
<dbReference type="RefSeq" id="WP_102244066.1">
    <property type="nucleotide sequence ID" value="NZ_CP025704.1"/>
</dbReference>
<dbReference type="SFLD" id="SFLDG00358">
    <property type="entry name" value="Main_(cytGST)"/>
    <property type="match status" value="1"/>
</dbReference>
<gene>
    <name evidence="1" type="ORF">C0V70_11825</name>
</gene>
<name>A0A2K9NUK5_BACTC</name>
<evidence type="ECO:0000313" key="1">
    <source>
        <dbReference type="EMBL" id="AUN98775.1"/>
    </source>
</evidence>
<organism evidence="1 2">
    <name type="scientific">Bacteriovorax stolpii</name>
    <name type="common">Bdellovibrio stolpii</name>
    <dbReference type="NCBI Taxonomy" id="960"/>
    <lineage>
        <taxon>Bacteria</taxon>
        <taxon>Pseudomonadati</taxon>
        <taxon>Bdellovibrionota</taxon>
        <taxon>Bacteriovoracia</taxon>
        <taxon>Bacteriovoracales</taxon>
        <taxon>Bacteriovoracaceae</taxon>
        <taxon>Bacteriovorax</taxon>
    </lineage>
</organism>
<reference evidence="1 2" key="1">
    <citation type="submission" date="2018-01" db="EMBL/GenBank/DDBJ databases">
        <title>Complete genome sequence of Bacteriovorax stolpii DSM12778.</title>
        <authorList>
            <person name="Tang B."/>
            <person name="Chang J."/>
        </authorList>
    </citation>
    <scope>NUCLEOTIDE SEQUENCE [LARGE SCALE GENOMIC DNA]</scope>
    <source>
        <strain evidence="1 2">DSM 12778</strain>
    </source>
</reference>
<dbReference type="InterPro" id="IPR036249">
    <property type="entry name" value="Thioredoxin-like_sf"/>
</dbReference>
<dbReference type="CDD" id="cd03194">
    <property type="entry name" value="GST_C_3"/>
    <property type="match status" value="1"/>
</dbReference>
<dbReference type="Proteomes" id="UP000235584">
    <property type="component" value="Chromosome"/>
</dbReference>
<dbReference type="SFLD" id="SFLDS00019">
    <property type="entry name" value="Glutathione_Transferase_(cytos"/>
    <property type="match status" value="1"/>
</dbReference>
<dbReference type="Gene3D" id="1.20.1050.10">
    <property type="match status" value="1"/>
</dbReference>
<dbReference type="OrthoDB" id="5296208at2"/>
<keyword evidence="2" id="KW-1185">Reference proteome</keyword>
<dbReference type="InterPro" id="IPR036282">
    <property type="entry name" value="Glutathione-S-Trfase_C_sf"/>
</dbReference>
<protein>
    <submittedName>
        <fullName evidence="1">Glutathione S-transferase</fullName>
    </submittedName>
</protein>
<dbReference type="EMBL" id="CP025704">
    <property type="protein sequence ID" value="AUN98775.1"/>
    <property type="molecule type" value="Genomic_DNA"/>
</dbReference>
<keyword evidence="1" id="KW-0808">Transferase</keyword>
<dbReference type="AlphaFoldDB" id="A0A2K9NUK5"/>
<evidence type="ECO:0000313" key="2">
    <source>
        <dbReference type="Proteomes" id="UP000235584"/>
    </source>
</evidence>
<dbReference type="GO" id="GO:0004364">
    <property type="term" value="F:glutathione transferase activity"/>
    <property type="evidence" value="ECO:0007669"/>
    <property type="project" value="TreeGrafter"/>
</dbReference>
<dbReference type="PANTHER" id="PTHR42673">
    <property type="entry name" value="MALEYLACETOACETATE ISOMERASE"/>
    <property type="match status" value="1"/>
</dbReference>
<dbReference type="GO" id="GO:0006559">
    <property type="term" value="P:L-phenylalanine catabolic process"/>
    <property type="evidence" value="ECO:0007669"/>
    <property type="project" value="TreeGrafter"/>
</dbReference>
<dbReference type="SUPFAM" id="SSF47616">
    <property type="entry name" value="GST C-terminal domain-like"/>
    <property type="match status" value="1"/>
</dbReference>